<protein>
    <recommendedName>
        <fullName evidence="1">DUF8040 domain-containing protein</fullName>
    </recommendedName>
</protein>
<evidence type="ECO:0000313" key="3">
    <source>
        <dbReference type="Proteomes" id="UP000193689"/>
    </source>
</evidence>
<feature type="domain" description="DUF8040" evidence="1">
    <location>
        <begin position="50"/>
        <end position="110"/>
    </location>
</feature>
<organism evidence="2 3">
    <name type="scientific">Pseudomassariella vexata</name>
    <dbReference type="NCBI Taxonomy" id="1141098"/>
    <lineage>
        <taxon>Eukaryota</taxon>
        <taxon>Fungi</taxon>
        <taxon>Dikarya</taxon>
        <taxon>Ascomycota</taxon>
        <taxon>Pezizomycotina</taxon>
        <taxon>Sordariomycetes</taxon>
        <taxon>Xylariomycetidae</taxon>
        <taxon>Amphisphaeriales</taxon>
        <taxon>Pseudomassariaceae</taxon>
        <taxon>Pseudomassariella</taxon>
    </lineage>
</organism>
<reference evidence="2 3" key="1">
    <citation type="submission" date="2016-07" db="EMBL/GenBank/DDBJ databases">
        <title>Pervasive Adenine N6-methylation of Active Genes in Fungi.</title>
        <authorList>
            <consortium name="DOE Joint Genome Institute"/>
            <person name="Mondo S.J."/>
            <person name="Dannebaum R.O."/>
            <person name="Kuo R.C."/>
            <person name="Labutti K."/>
            <person name="Haridas S."/>
            <person name="Kuo A."/>
            <person name="Salamov A."/>
            <person name="Ahrendt S.R."/>
            <person name="Lipzen A."/>
            <person name="Sullivan W."/>
            <person name="Andreopoulos W.B."/>
            <person name="Clum A."/>
            <person name="Lindquist E."/>
            <person name="Daum C."/>
            <person name="Ramamoorthy G.K."/>
            <person name="Gryganskyi A."/>
            <person name="Culley D."/>
            <person name="Magnuson J.K."/>
            <person name="James T.Y."/>
            <person name="O'Malley M.A."/>
            <person name="Stajich J.E."/>
            <person name="Spatafora J.W."/>
            <person name="Visel A."/>
            <person name="Grigoriev I.V."/>
        </authorList>
    </citation>
    <scope>NUCLEOTIDE SEQUENCE [LARGE SCALE GENOMIC DNA]</scope>
    <source>
        <strain evidence="2 3">CBS 129021</strain>
    </source>
</reference>
<gene>
    <name evidence="2" type="ORF">BCR38DRAFT_444048</name>
</gene>
<dbReference type="InParanoid" id="A0A1Y2DLD3"/>
<keyword evidence="3" id="KW-1185">Reference proteome</keyword>
<sequence>MASEVTDIRRTAFIIAVNSALQVLRDSYSLDREGDHSPRGGFVAARRLANRLLEGSPTRFFQLFRMNKDTFWKLLEWLETYTAFKGTYYQSAAQKLMIFLWILAYNESQRN</sequence>
<dbReference type="EMBL" id="MCFJ01000012">
    <property type="protein sequence ID" value="ORY60128.1"/>
    <property type="molecule type" value="Genomic_DNA"/>
</dbReference>
<dbReference type="Pfam" id="PF26138">
    <property type="entry name" value="DUF8040"/>
    <property type="match status" value="1"/>
</dbReference>
<dbReference type="RefSeq" id="XP_040712562.1">
    <property type="nucleotide sequence ID" value="XM_040860914.1"/>
</dbReference>
<feature type="non-terminal residue" evidence="2">
    <location>
        <position position="111"/>
    </location>
</feature>
<comment type="caution">
    <text evidence="2">The sequence shown here is derived from an EMBL/GenBank/DDBJ whole genome shotgun (WGS) entry which is preliminary data.</text>
</comment>
<dbReference type="GeneID" id="63777126"/>
<dbReference type="OrthoDB" id="4954565at2759"/>
<dbReference type="AlphaFoldDB" id="A0A1Y2DLD3"/>
<proteinExistence type="predicted"/>
<accession>A0A1Y2DLD3</accession>
<evidence type="ECO:0000259" key="1">
    <source>
        <dbReference type="Pfam" id="PF26138"/>
    </source>
</evidence>
<name>A0A1Y2DLD3_9PEZI</name>
<evidence type="ECO:0000313" key="2">
    <source>
        <dbReference type="EMBL" id="ORY60128.1"/>
    </source>
</evidence>
<dbReference type="Proteomes" id="UP000193689">
    <property type="component" value="Unassembled WGS sequence"/>
</dbReference>
<dbReference type="InterPro" id="IPR058353">
    <property type="entry name" value="DUF8040"/>
</dbReference>